<feature type="domain" description="PWWP" evidence="3">
    <location>
        <begin position="80"/>
        <end position="130"/>
    </location>
</feature>
<organism evidence="4 5">
    <name type="scientific">Echinostoma caproni</name>
    <dbReference type="NCBI Taxonomy" id="27848"/>
    <lineage>
        <taxon>Eukaryota</taxon>
        <taxon>Metazoa</taxon>
        <taxon>Spiralia</taxon>
        <taxon>Lophotrochozoa</taxon>
        <taxon>Platyhelminthes</taxon>
        <taxon>Trematoda</taxon>
        <taxon>Digenea</taxon>
        <taxon>Plagiorchiida</taxon>
        <taxon>Echinostomata</taxon>
        <taxon>Echinostomatoidea</taxon>
        <taxon>Echinostomatidae</taxon>
        <taxon>Echinostoma</taxon>
    </lineage>
</organism>
<keyword evidence="2" id="KW-0812">Transmembrane</keyword>
<dbReference type="Gene3D" id="2.30.30.140">
    <property type="match status" value="1"/>
</dbReference>
<dbReference type="InterPro" id="IPR000313">
    <property type="entry name" value="PWWP_dom"/>
</dbReference>
<keyword evidence="5" id="KW-1185">Reference proteome</keyword>
<evidence type="ECO:0000259" key="3">
    <source>
        <dbReference type="PROSITE" id="PS50812"/>
    </source>
</evidence>
<dbReference type="PROSITE" id="PS50812">
    <property type="entry name" value="PWWP"/>
    <property type="match status" value="1"/>
</dbReference>
<feature type="transmembrane region" description="Helical" evidence="2">
    <location>
        <begin position="447"/>
        <end position="473"/>
    </location>
</feature>
<gene>
    <name evidence="4" type="ORF">ECPE_LOCUS12161</name>
</gene>
<dbReference type="SUPFAM" id="SSF63748">
    <property type="entry name" value="Tudor/PWWP/MBT"/>
    <property type="match status" value="1"/>
</dbReference>
<reference evidence="4 5" key="1">
    <citation type="submission" date="2018-11" db="EMBL/GenBank/DDBJ databases">
        <authorList>
            <consortium name="Pathogen Informatics"/>
        </authorList>
    </citation>
    <scope>NUCLEOTIDE SEQUENCE [LARGE SCALE GENOMIC DNA]</scope>
    <source>
        <strain evidence="4 5">Egypt</strain>
    </source>
</reference>
<feature type="compositionally biased region" description="Polar residues" evidence="1">
    <location>
        <begin position="150"/>
        <end position="159"/>
    </location>
</feature>
<evidence type="ECO:0000256" key="1">
    <source>
        <dbReference type="SAM" id="MobiDB-lite"/>
    </source>
</evidence>
<name>A0A3P8GK56_9TREM</name>
<feature type="transmembrane region" description="Helical" evidence="2">
    <location>
        <begin position="419"/>
        <end position="440"/>
    </location>
</feature>
<dbReference type="OrthoDB" id="6272564at2759"/>
<evidence type="ECO:0000256" key="2">
    <source>
        <dbReference type="SAM" id="Phobius"/>
    </source>
</evidence>
<keyword evidence="2" id="KW-1133">Transmembrane helix</keyword>
<proteinExistence type="predicted"/>
<dbReference type="Proteomes" id="UP000272942">
    <property type="component" value="Unassembled WGS sequence"/>
</dbReference>
<dbReference type="EMBL" id="UZAN01052283">
    <property type="protein sequence ID" value="VDP89407.1"/>
    <property type="molecule type" value="Genomic_DNA"/>
</dbReference>
<evidence type="ECO:0000313" key="5">
    <source>
        <dbReference type="Proteomes" id="UP000272942"/>
    </source>
</evidence>
<sequence length="477" mass="54008">MNQTCMRELNLMRACPVCYLNRMQAIFLLPSTPKPLPLLTKKEWLRSVDLPPRSTETDESTPVDTINADPWWFCKLCDVLHPLVWVRLEHYPRWPAKVMTADAKDILVMFFGDYDVTMAPVGSARVHSDSRAVRSPLPSGLNAADVGSDCHTTSDQSVRPVSPVAGPSCSVNKNTRHGPKSPVHLTVDACYKQALVELDYHVARIKERYPNFKFPNSSVEFTRRYYVQFRKTYDTKLSKNARKVITSGSSNSAPCPDGNQTVVVEPATISEGPPVSTVRSICNQDSLEPVPSPASPVSSNLDQIGTVKDRHTEDTNSRDQQLLPQSSATLVLKVDATKYPNSNTDTERETLTTDDCDRPPTVLQPIPIIARGDDCEGIDEVRSLLERMRSQFQESLQCLEEKWHLTRVNEGTLRLNICIFLRPPIIVLFFTYRTVVFYVYSCYFQHLFINIIFLFELTFYSTIISIFLFFNIITVLV</sequence>
<keyword evidence="2" id="KW-0472">Membrane</keyword>
<dbReference type="AlphaFoldDB" id="A0A3P8GK56"/>
<accession>A0A3P8GK56</accession>
<feature type="region of interest" description="Disordered" evidence="1">
    <location>
        <begin position="146"/>
        <end position="178"/>
    </location>
</feature>
<evidence type="ECO:0000313" key="4">
    <source>
        <dbReference type="EMBL" id="VDP89407.1"/>
    </source>
</evidence>
<protein>
    <recommendedName>
        <fullName evidence="3">PWWP domain-containing protein</fullName>
    </recommendedName>
</protein>